<evidence type="ECO:0000313" key="3">
    <source>
        <dbReference type="EMBL" id="SDL34584.1"/>
    </source>
</evidence>
<evidence type="ECO:0000313" key="4">
    <source>
        <dbReference type="Proteomes" id="UP000199555"/>
    </source>
</evidence>
<accession>A0A1G9JBS4</accession>
<dbReference type="EMBL" id="FNGE01000009">
    <property type="protein sequence ID" value="SDL34584.1"/>
    <property type="molecule type" value="Genomic_DNA"/>
</dbReference>
<dbReference type="GO" id="GO:0016787">
    <property type="term" value="F:hydrolase activity"/>
    <property type="evidence" value="ECO:0007669"/>
    <property type="project" value="UniProtKB-KW"/>
</dbReference>
<sequence length="299" mass="32624">MTAAGSREMRRLGRMARLTIQPFARRPRLIRALMATGLLSRDFPLPRRTRRELDTVRRKLQGRPVWTLSPKDVAQDAPMVLYLHGGAYVCGIAPPHWQFLTTLAQGGAVIEVPLYGLAPQYDVRHAFALLDGLWAEIALRHPGRPITLMGDSAGGGLALAFAMHLRDRGQALPGKLVLLAPWSDITCSDPEVDERRQDDPMLARAGALLAGEVWANGADPRDPRLSPMNGEMAGLPPTDIYQGTRDMLRPQVEALADRMRAAGVQVDLTLCPGGLHVYPIFDAPESNAATARISARLPG</sequence>
<evidence type="ECO:0000256" key="1">
    <source>
        <dbReference type="ARBA" id="ARBA00022801"/>
    </source>
</evidence>
<reference evidence="4" key="1">
    <citation type="submission" date="2016-10" db="EMBL/GenBank/DDBJ databases">
        <authorList>
            <person name="Varghese N."/>
            <person name="Submissions S."/>
        </authorList>
    </citation>
    <scope>NUCLEOTIDE SEQUENCE [LARGE SCALE GENOMIC DNA]</scope>
    <source>
        <strain evidence="4">CGMCC 1.7655</strain>
    </source>
</reference>
<dbReference type="SUPFAM" id="SSF53474">
    <property type="entry name" value="alpha/beta-Hydrolases"/>
    <property type="match status" value="1"/>
</dbReference>
<keyword evidence="1" id="KW-0378">Hydrolase</keyword>
<name>A0A1G9JBS4_9RHOB</name>
<dbReference type="Gene3D" id="3.40.50.1820">
    <property type="entry name" value="alpha/beta hydrolase"/>
    <property type="match status" value="1"/>
</dbReference>
<protein>
    <submittedName>
        <fullName evidence="3">Acetyl esterase/lipase</fullName>
    </submittedName>
</protein>
<gene>
    <name evidence="3" type="ORF">SAMN04487971_10960</name>
</gene>
<dbReference type="Pfam" id="PF07859">
    <property type="entry name" value="Abhydrolase_3"/>
    <property type="match status" value="1"/>
</dbReference>
<dbReference type="STRING" id="525640.SAMN04487971_10960"/>
<dbReference type="RefSeq" id="WP_090755836.1">
    <property type="nucleotide sequence ID" value="NZ_FNGE01000009.1"/>
</dbReference>
<evidence type="ECO:0000259" key="2">
    <source>
        <dbReference type="Pfam" id="PF07859"/>
    </source>
</evidence>
<dbReference type="OrthoDB" id="9806180at2"/>
<dbReference type="PANTHER" id="PTHR48081:SF8">
    <property type="entry name" value="ALPHA_BETA HYDROLASE FOLD-3 DOMAIN-CONTAINING PROTEIN-RELATED"/>
    <property type="match status" value="1"/>
</dbReference>
<dbReference type="PANTHER" id="PTHR48081">
    <property type="entry name" value="AB HYDROLASE SUPERFAMILY PROTEIN C4A8.06C"/>
    <property type="match status" value="1"/>
</dbReference>
<dbReference type="InterPro" id="IPR029058">
    <property type="entry name" value="AB_hydrolase_fold"/>
</dbReference>
<proteinExistence type="predicted"/>
<dbReference type="InterPro" id="IPR013094">
    <property type="entry name" value="AB_hydrolase_3"/>
</dbReference>
<dbReference type="AlphaFoldDB" id="A0A1G9JBS4"/>
<keyword evidence="4" id="KW-1185">Reference proteome</keyword>
<feature type="domain" description="Alpha/beta hydrolase fold-3" evidence="2">
    <location>
        <begin position="80"/>
        <end position="278"/>
    </location>
</feature>
<dbReference type="Proteomes" id="UP000199555">
    <property type="component" value="Unassembled WGS sequence"/>
</dbReference>
<organism evidence="3 4">
    <name type="scientific">Paracoccus chinensis</name>
    <dbReference type="NCBI Taxonomy" id="525640"/>
    <lineage>
        <taxon>Bacteria</taxon>
        <taxon>Pseudomonadati</taxon>
        <taxon>Pseudomonadota</taxon>
        <taxon>Alphaproteobacteria</taxon>
        <taxon>Rhodobacterales</taxon>
        <taxon>Paracoccaceae</taxon>
        <taxon>Paracoccus</taxon>
    </lineage>
</organism>
<dbReference type="InterPro" id="IPR050300">
    <property type="entry name" value="GDXG_lipolytic_enzyme"/>
</dbReference>